<comment type="similarity">
    <text evidence="1 6 7">Belongs to the acetokinase family.</text>
</comment>
<dbReference type="GO" id="GO:0006085">
    <property type="term" value="P:acetyl-CoA biosynthetic process"/>
    <property type="evidence" value="ECO:0007669"/>
    <property type="project" value="UniProtKB-UniRule"/>
</dbReference>
<comment type="subcellular location">
    <subcellularLocation>
        <location evidence="6">Cytoplasm</location>
    </subcellularLocation>
</comment>
<feature type="site" description="Transition state stabilizer" evidence="6">
    <location>
        <position position="243"/>
    </location>
</feature>
<comment type="cofactor">
    <cofactor evidence="6">
        <name>Mg(2+)</name>
        <dbReference type="ChEBI" id="CHEBI:18420"/>
    </cofactor>
    <cofactor evidence="6">
        <name>Mn(2+)</name>
        <dbReference type="ChEBI" id="CHEBI:29035"/>
    </cofactor>
    <text evidence="6">Mg(2+). Can also accept Mn(2+).</text>
</comment>
<accession>A0AAV5AX04</accession>
<dbReference type="EMBL" id="BQKB01000051">
    <property type="protein sequence ID" value="GJM53919.1"/>
    <property type="molecule type" value="Genomic_DNA"/>
</dbReference>
<dbReference type="PIRSF" id="PIRSF000722">
    <property type="entry name" value="Acetate_prop_kin"/>
    <property type="match status" value="1"/>
</dbReference>
<feature type="binding site" evidence="6">
    <location>
        <position position="94"/>
    </location>
    <ligand>
        <name>substrate</name>
    </ligand>
</feature>
<comment type="subunit">
    <text evidence="6">Homodimer.</text>
</comment>
<dbReference type="GO" id="GO:0000287">
    <property type="term" value="F:magnesium ion binding"/>
    <property type="evidence" value="ECO:0007669"/>
    <property type="project" value="UniProtKB-UniRule"/>
</dbReference>
<evidence type="ECO:0000256" key="4">
    <source>
        <dbReference type="ARBA" id="ARBA00022777"/>
    </source>
</evidence>
<name>A0AAV5AX04_9FLAO</name>
<feature type="binding site" evidence="6">
    <location>
        <position position="7"/>
    </location>
    <ligand>
        <name>Mg(2+)</name>
        <dbReference type="ChEBI" id="CHEBI:18420"/>
    </ligand>
</feature>
<comment type="pathway">
    <text evidence="6">Metabolic intermediate biosynthesis; acetyl-CoA biosynthesis; acetyl-CoA from acetate: step 1/2.</text>
</comment>
<dbReference type="PANTHER" id="PTHR21060">
    <property type="entry name" value="ACETATE KINASE"/>
    <property type="match status" value="1"/>
</dbReference>
<feature type="binding site" evidence="6">
    <location>
        <position position="387"/>
    </location>
    <ligand>
        <name>Mg(2+)</name>
        <dbReference type="ChEBI" id="CHEBI:18420"/>
    </ligand>
</feature>
<dbReference type="GO" id="GO:0005737">
    <property type="term" value="C:cytoplasm"/>
    <property type="evidence" value="ECO:0007669"/>
    <property type="project" value="UniProtKB-SubCell"/>
</dbReference>
<feature type="active site" description="Proton donor/acceptor" evidence="6">
    <location>
        <position position="151"/>
    </location>
</feature>
<dbReference type="EMBL" id="BQKA01000018">
    <property type="protein sequence ID" value="GJM50048.1"/>
    <property type="molecule type" value="Genomic_DNA"/>
</dbReference>
<sequence length="400" mass="44245">MKILVINAGSSSLKYQLIEMQDESVQAKGLVERIGISGSKINHEYFSSGEKVKISEDIDFPNHEVAFQKVAEYLTNTKFGVVKNVDEIKIIGHRVVHGGEKFASTQKVTPEMIKELRELIPLAPLHNPANIIGIEAATKAFPKAENFAIFDTSFHQTLPAKAYRYAIPSKFYEQNKIRVYGFHGTSHKYVDARTRAYFNNPKLKNITIHLGNGASMAAINENGQSIDTTLGFGPNEGLAMGTRSGSIDSSVIFYLYDLGYSVDEIRNILNKESGMKGMTGFSDSRDVSALYHKGDSNGILCLEVYTYRIQKFIGAYIAALGGVDTLVFTAGIGENSEDVRELICQGLGCFGIKINSKKNIELNHPSDIVEIQSEDSQVKIVIVATNEELQIAREILEFQK</sequence>
<evidence type="ECO:0000256" key="2">
    <source>
        <dbReference type="ARBA" id="ARBA00022679"/>
    </source>
</evidence>
<evidence type="ECO:0000256" key="1">
    <source>
        <dbReference type="ARBA" id="ARBA00008748"/>
    </source>
</evidence>
<evidence type="ECO:0000256" key="5">
    <source>
        <dbReference type="ARBA" id="ARBA00022840"/>
    </source>
</evidence>
<proteinExistence type="inferred from homology"/>
<dbReference type="GO" id="GO:0005524">
    <property type="term" value="F:ATP binding"/>
    <property type="evidence" value="ECO:0007669"/>
    <property type="project" value="UniProtKB-KW"/>
</dbReference>
<feature type="binding site" evidence="6">
    <location>
        <begin position="209"/>
        <end position="213"/>
    </location>
    <ligand>
        <name>ATP</name>
        <dbReference type="ChEBI" id="CHEBI:30616"/>
    </ligand>
</feature>
<keyword evidence="11" id="KW-1185">Reference proteome</keyword>
<protein>
    <recommendedName>
        <fullName evidence="6">Acetate kinase</fullName>
        <ecNumber evidence="6">2.7.2.1</ecNumber>
    </recommendedName>
    <alternativeName>
        <fullName evidence="6">Acetokinase</fullName>
    </alternativeName>
</protein>
<evidence type="ECO:0000313" key="9">
    <source>
        <dbReference type="EMBL" id="GJM53919.1"/>
    </source>
</evidence>
<keyword evidence="4 6" id="KW-0418">Kinase</keyword>
<dbReference type="InterPro" id="IPR043129">
    <property type="entry name" value="ATPase_NBD"/>
</dbReference>
<comment type="function">
    <text evidence="6">Catalyzes the formation of acetyl phosphate from acetate and ATP. Can also catalyze the reverse reaction.</text>
</comment>
<feature type="binding site" evidence="6">
    <location>
        <begin position="283"/>
        <end position="285"/>
    </location>
    <ligand>
        <name>ATP</name>
        <dbReference type="ChEBI" id="CHEBI:30616"/>
    </ligand>
</feature>
<gene>
    <name evidence="6 8" type="primary">ackA</name>
    <name evidence="8" type="ORF">RCZ15_10230</name>
    <name evidence="9" type="ORF">RCZ16_22350</name>
</gene>
<reference evidence="8 11" key="1">
    <citation type="submission" date="2021-11" db="EMBL/GenBank/DDBJ databases">
        <title>Draft genome sequence of Capnocytophaga sp. strain KC07075 isolated from cat oral cavity.</title>
        <authorList>
            <person name="Suzuki M."/>
            <person name="Imaoka K."/>
            <person name="Kimura M."/>
            <person name="Morikawa S."/>
            <person name="Maeda K."/>
        </authorList>
    </citation>
    <scope>NUCLEOTIDE SEQUENCE</scope>
    <source>
        <strain evidence="8">KC07075</strain>
        <strain evidence="9 11">KC07079</strain>
    </source>
</reference>
<dbReference type="NCBIfam" id="TIGR00016">
    <property type="entry name" value="ackA"/>
    <property type="match status" value="1"/>
</dbReference>
<feature type="binding site" evidence="6">
    <location>
        <begin position="331"/>
        <end position="335"/>
    </location>
    <ligand>
        <name>ATP</name>
        <dbReference type="ChEBI" id="CHEBI:30616"/>
    </ligand>
</feature>
<keyword evidence="3 6" id="KW-0547">Nucleotide-binding</keyword>
<dbReference type="GO" id="GO:0006083">
    <property type="term" value="P:acetate metabolic process"/>
    <property type="evidence" value="ECO:0007669"/>
    <property type="project" value="TreeGrafter"/>
</dbReference>
<evidence type="ECO:0000313" key="10">
    <source>
        <dbReference type="Proteomes" id="UP001207736"/>
    </source>
</evidence>
<feature type="binding site" evidence="6">
    <location>
        <position position="14"/>
    </location>
    <ligand>
        <name>ATP</name>
        <dbReference type="ChEBI" id="CHEBI:30616"/>
    </ligand>
</feature>
<evidence type="ECO:0000313" key="11">
    <source>
        <dbReference type="Proteomes" id="UP001208692"/>
    </source>
</evidence>
<dbReference type="Proteomes" id="UP001207736">
    <property type="component" value="Unassembled WGS sequence"/>
</dbReference>
<dbReference type="InterPro" id="IPR004372">
    <property type="entry name" value="Ac/propionate_kinase"/>
</dbReference>
<dbReference type="RefSeq" id="WP_264846051.1">
    <property type="nucleotide sequence ID" value="NZ_BPMA01000017.1"/>
</dbReference>
<evidence type="ECO:0000313" key="8">
    <source>
        <dbReference type="EMBL" id="GJM50048.1"/>
    </source>
</evidence>
<dbReference type="Proteomes" id="UP001208692">
    <property type="component" value="Unassembled WGS sequence"/>
</dbReference>
<dbReference type="AlphaFoldDB" id="A0AAV5AX04"/>
<evidence type="ECO:0000256" key="3">
    <source>
        <dbReference type="ARBA" id="ARBA00022741"/>
    </source>
</evidence>
<dbReference type="Gene3D" id="3.30.420.40">
    <property type="match status" value="2"/>
</dbReference>
<keyword evidence="6" id="KW-0479">Metal-binding</keyword>
<dbReference type="SUPFAM" id="SSF53067">
    <property type="entry name" value="Actin-like ATPase domain"/>
    <property type="match status" value="2"/>
</dbReference>
<dbReference type="HAMAP" id="MF_00020">
    <property type="entry name" value="Acetate_kinase"/>
    <property type="match status" value="1"/>
</dbReference>
<keyword evidence="5 6" id="KW-0067">ATP-binding</keyword>
<organism evidence="8 10">
    <name type="scientific">Capnocytophaga catalasegens</name>
    <dbReference type="NCBI Taxonomy" id="1004260"/>
    <lineage>
        <taxon>Bacteria</taxon>
        <taxon>Pseudomonadati</taxon>
        <taxon>Bacteroidota</taxon>
        <taxon>Flavobacteriia</taxon>
        <taxon>Flavobacteriales</taxon>
        <taxon>Flavobacteriaceae</taxon>
        <taxon>Capnocytophaga</taxon>
    </lineage>
</organism>
<keyword evidence="6" id="KW-0460">Magnesium</keyword>
<dbReference type="Pfam" id="PF00871">
    <property type="entry name" value="Acetate_kinase"/>
    <property type="match status" value="1"/>
</dbReference>
<evidence type="ECO:0000256" key="7">
    <source>
        <dbReference type="RuleBase" id="RU003835"/>
    </source>
</evidence>
<dbReference type="InterPro" id="IPR000890">
    <property type="entry name" value="Aliphatic_acid_kin_short-chain"/>
</dbReference>
<dbReference type="PRINTS" id="PR00471">
    <property type="entry name" value="ACETATEKNASE"/>
</dbReference>
<dbReference type="GO" id="GO:0008776">
    <property type="term" value="F:acetate kinase activity"/>
    <property type="evidence" value="ECO:0007669"/>
    <property type="project" value="UniProtKB-UniRule"/>
</dbReference>
<dbReference type="PANTHER" id="PTHR21060:SF15">
    <property type="entry name" value="ACETATE KINASE-RELATED"/>
    <property type="match status" value="1"/>
</dbReference>
<keyword evidence="2 6" id="KW-0808">Transferase</keyword>
<feature type="site" description="Transition state stabilizer" evidence="6">
    <location>
        <position position="183"/>
    </location>
</feature>
<evidence type="ECO:0000256" key="6">
    <source>
        <dbReference type="HAMAP-Rule" id="MF_00020"/>
    </source>
</evidence>
<keyword evidence="6" id="KW-0963">Cytoplasm</keyword>
<comment type="catalytic activity">
    <reaction evidence="6">
        <text>acetate + ATP = acetyl phosphate + ADP</text>
        <dbReference type="Rhea" id="RHEA:11352"/>
        <dbReference type="ChEBI" id="CHEBI:22191"/>
        <dbReference type="ChEBI" id="CHEBI:30089"/>
        <dbReference type="ChEBI" id="CHEBI:30616"/>
        <dbReference type="ChEBI" id="CHEBI:456216"/>
        <dbReference type="EC" id="2.7.2.1"/>
    </reaction>
</comment>
<dbReference type="CDD" id="cd24010">
    <property type="entry name" value="ASKHA_NBD_AcK_PK"/>
    <property type="match status" value="1"/>
</dbReference>
<dbReference type="InterPro" id="IPR023865">
    <property type="entry name" value="Aliphatic_acid_kinase_CS"/>
</dbReference>
<dbReference type="EC" id="2.7.2.1" evidence="6"/>
<comment type="caution">
    <text evidence="8">The sequence shown here is derived from an EMBL/GenBank/DDBJ whole genome shotgun (WGS) entry which is preliminary data.</text>
</comment>
<dbReference type="PROSITE" id="PS01075">
    <property type="entry name" value="ACETATE_KINASE_1"/>
    <property type="match status" value="1"/>
</dbReference>